<dbReference type="CDD" id="cd06173">
    <property type="entry name" value="MFS_MefA_like"/>
    <property type="match status" value="1"/>
</dbReference>
<comment type="similarity">
    <text evidence="7">Belongs to the major facilitator superfamily. Drug:H(+) antiporter-3 (DHA3) (TC 2.A.1.21) family.</text>
</comment>
<dbReference type="RefSeq" id="WP_161157843.1">
    <property type="nucleotide sequence ID" value="NZ_WEKT01000053.1"/>
</dbReference>
<feature type="transmembrane region" description="Helical" evidence="9">
    <location>
        <begin position="381"/>
        <end position="402"/>
    </location>
</feature>
<evidence type="ECO:0000256" key="9">
    <source>
        <dbReference type="SAM" id="Phobius"/>
    </source>
</evidence>
<feature type="transmembrane region" description="Helical" evidence="9">
    <location>
        <begin position="225"/>
        <end position="242"/>
    </location>
</feature>
<reference evidence="11 12" key="1">
    <citation type="submission" date="2019-10" db="EMBL/GenBank/DDBJ databases">
        <title>Vibrio sp. nov. isolated from a shrimp pond.</title>
        <authorList>
            <person name="Gomez-Gil B."/>
            <person name="Enciso-Ibarra J."/>
            <person name="Enciso-Ibarra K."/>
            <person name="Bolan-Mejia C."/>
        </authorList>
    </citation>
    <scope>NUCLEOTIDE SEQUENCE [LARGE SCALE GENOMIC DNA]</scope>
    <source>
        <strain evidence="11 12">CAIM 722</strain>
    </source>
</reference>
<keyword evidence="5 9" id="KW-1133">Transmembrane helix</keyword>
<comment type="caution">
    <text evidence="11">The sequence shown here is derived from an EMBL/GenBank/DDBJ whole genome shotgun (WGS) entry which is preliminary data.</text>
</comment>
<dbReference type="Pfam" id="PF07690">
    <property type="entry name" value="MFS_1"/>
    <property type="match status" value="1"/>
</dbReference>
<dbReference type="PROSITE" id="PS50850">
    <property type="entry name" value="MFS"/>
    <property type="match status" value="1"/>
</dbReference>
<keyword evidence="2" id="KW-0813">Transport</keyword>
<dbReference type="InterPro" id="IPR020846">
    <property type="entry name" value="MFS_dom"/>
</dbReference>
<feature type="transmembrane region" description="Helical" evidence="9">
    <location>
        <begin position="147"/>
        <end position="171"/>
    </location>
</feature>
<evidence type="ECO:0000256" key="6">
    <source>
        <dbReference type="ARBA" id="ARBA00023136"/>
    </source>
</evidence>
<keyword evidence="12" id="KW-1185">Reference proteome</keyword>
<accession>A0A7X4RWH7</accession>
<feature type="transmembrane region" description="Helical" evidence="9">
    <location>
        <begin position="84"/>
        <end position="105"/>
    </location>
</feature>
<evidence type="ECO:0000256" key="4">
    <source>
        <dbReference type="ARBA" id="ARBA00022692"/>
    </source>
</evidence>
<name>A0A7X4RWH7_9VIBR</name>
<feature type="transmembrane region" description="Helical" evidence="9">
    <location>
        <begin position="262"/>
        <end position="282"/>
    </location>
</feature>
<evidence type="ECO:0000256" key="7">
    <source>
        <dbReference type="ARBA" id="ARBA00038075"/>
    </source>
</evidence>
<feature type="transmembrane region" description="Helical" evidence="9">
    <location>
        <begin position="21"/>
        <end position="40"/>
    </location>
</feature>
<evidence type="ECO:0000256" key="3">
    <source>
        <dbReference type="ARBA" id="ARBA00022475"/>
    </source>
</evidence>
<dbReference type="PANTHER" id="PTHR23513:SF9">
    <property type="entry name" value="ENTEROBACTIN EXPORTER ENTS"/>
    <property type="match status" value="1"/>
</dbReference>
<keyword evidence="4 9" id="KW-0812">Transmembrane</keyword>
<sequence length="419" mass="44756">MKKSSFLVDFSLLKENRDFRMVFIARLVSVLALGLMMVAVPIQVHDMTHSTFAVGLIMALDGCGMFIGLLLGGVLADRYERKRLILLARGICGVGFVFMTLNAMLPDPSLIVLYFLSLWNGFFAALGVTALMACMQVIVGRENIPSAAALSMFTVRAGMVLSPAIGGLIIATGEVSWNYGIAAAITFLTLLPLLQLPKMRAEVQKDETPWQSLTIGVKFLFQHKLVGSVVALGTLETLATAVKVMFPTLALDVYHGTPTEAGLLYAAMPLGAMFGALMSGWVNQSEKPGLIMVWSTLGVFVTIAAMGYVHHYWLLLAVLVVFGYLGSVTKIIQYSLVQGHTPNHLMGRVSSLWTAQDVSGHSIGALGLGALGKVMAPTASILAFGLGALGIGTVLSLTFGTLRRTPMFDPDLAPAKGKS</sequence>
<keyword evidence="6 9" id="KW-0472">Membrane</keyword>
<feature type="transmembrane region" description="Helical" evidence="9">
    <location>
        <begin position="177"/>
        <end position="196"/>
    </location>
</feature>
<keyword evidence="3" id="KW-1003">Cell membrane</keyword>
<proteinExistence type="inferred from homology"/>
<dbReference type="InterPro" id="IPR011701">
    <property type="entry name" value="MFS"/>
</dbReference>
<gene>
    <name evidence="11" type="primary">entS</name>
    <name evidence="11" type="ORF">F9817_19490</name>
</gene>
<dbReference type="NCBIfam" id="NF007792">
    <property type="entry name" value="PRK10489.1"/>
    <property type="match status" value="1"/>
</dbReference>
<evidence type="ECO:0000256" key="1">
    <source>
        <dbReference type="ARBA" id="ARBA00004651"/>
    </source>
</evidence>
<feature type="transmembrane region" description="Helical" evidence="9">
    <location>
        <begin position="289"/>
        <end position="308"/>
    </location>
</feature>
<dbReference type="EMBL" id="WEKT01000053">
    <property type="protein sequence ID" value="MZI95362.1"/>
    <property type="molecule type" value="Genomic_DNA"/>
</dbReference>
<dbReference type="Gene3D" id="1.20.1250.20">
    <property type="entry name" value="MFS general substrate transporter like domains"/>
    <property type="match status" value="1"/>
</dbReference>
<dbReference type="AlphaFoldDB" id="A0A7X4RWH7"/>
<comment type="subcellular location">
    <subcellularLocation>
        <location evidence="1">Cell membrane</location>
        <topology evidence="1">Multi-pass membrane protein</topology>
    </subcellularLocation>
</comment>
<dbReference type="InterPro" id="IPR036259">
    <property type="entry name" value="MFS_trans_sf"/>
</dbReference>
<evidence type="ECO:0000313" key="12">
    <source>
        <dbReference type="Proteomes" id="UP000462621"/>
    </source>
</evidence>
<feature type="transmembrane region" description="Helical" evidence="9">
    <location>
        <begin position="314"/>
        <end position="337"/>
    </location>
</feature>
<dbReference type="SUPFAM" id="SSF103473">
    <property type="entry name" value="MFS general substrate transporter"/>
    <property type="match status" value="1"/>
</dbReference>
<evidence type="ECO:0000259" key="10">
    <source>
        <dbReference type="PROSITE" id="PS50850"/>
    </source>
</evidence>
<dbReference type="Proteomes" id="UP000462621">
    <property type="component" value="Unassembled WGS sequence"/>
</dbReference>
<dbReference type="GO" id="GO:0022857">
    <property type="term" value="F:transmembrane transporter activity"/>
    <property type="evidence" value="ECO:0007669"/>
    <property type="project" value="InterPro"/>
</dbReference>
<organism evidence="11 12">
    <name type="scientific">Vibrio eleionomae</name>
    <dbReference type="NCBI Taxonomy" id="2653505"/>
    <lineage>
        <taxon>Bacteria</taxon>
        <taxon>Pseudomonadati</taxon>
        <taxon>Pseudomonadota</taxon>
        <taxon>Gammaproteobacteria</taxon>
        <taxon>Vibrionales</taxon>
        <taxon>Vibrionaceae</taxon>
        <taxon>Vibrio</taxon>
    </lineage>
</organism>
<dbReference type="PANTHER" id="PTHR23513">
    <property type="entry name" value="INTEGRAL MEMBRANE EFFLUX PROTEIN-RELATED"/>
    <property type="match status" value="1"/>
</dbReference>
<evidence type="ECO:0000313" key="11">
    <source>
        <dbReference type="EMBL" id="MZI95362.1"/>
    </source>
</evidence>
<dbReference type="GO" id="GO:0005886">
    <property type="term" value="C:plasma membrane"/>
    <property type="evidence" value="ECO:0007669"/>
    <property type="project" value="UniProtKB-SubCell"/>
</dbReference>
<feature type="transmembrane region" description="Helical" evidence="9">
    <location>
        <begin position="111"/>
        <end position="135"/>
    </location>
</feature>
<protein>
    <recommendedName>
        <fullName evidence="8">Multidrug efflux pump Tap</fullName>
    </recommendedName>
</protein>
<evidence type="ECO:0000256" key="2">
    <source>
        <dbReference type="ARBA" id="ARBA00022448"/>
    </source>
</evidence>
<feature type="transmembrane region" description="Helical" evidence="9">
    <location>
        <begin position="52"/>
        <end position="72"/>
    </location>
</feature>
<evidence type="ECO:0000256" key="8">
    <source>
        <dbReference type="ARBA" id="ARBA00040914"/>
    </source>
</evidence>
<evidence type="ECO:0000256" key="5">
    <source>
        <dbReference type="ARBA" id="ARBA00022989"/>
    </source>
</evidence>
<feature type="domain" description="Major facilitator superfamily (MFS) profile" evidence="10">
    <location>
        <begin position="18"/>
        <end position="404"/>
    </location>
</feature>